<proteinExistence type="predicted"/>
<dbReference type="InterPro" id="IPR000182">
    <property type="entry name" value="GNAT_dom"/>
</dbReference>
<name>A0AA37T675_9GAMM</name>
<dbReference type="Pfam" id="PF00583">
    <property type="entry name" value="Acetyltransf_1"/>
    <property type="match status" value="1"/>
</dbReference>
<gene>
    <name evidence="2" type="ORF">GCM10007877_31980</name>
</gene>
<dbReference type="GO" id="GO:0016747">
    <property type="term" value="F:acyltransferase activity, transferring groups other than amino-acyl groups"/>
    <property type="evidence" value="ECO:0007669"/>
    <property type="project" value="InterPro"/>
</dbReference>
<accession>A0AA37T675</accession>
<keyword evidence="3" id="KW-1185">Reference proteome</keyword>
<organism evidence="2 3">
    <name type="scientific">Marinibactrum halimedae</name>
    <dbReference type="NCBI Taxonomy" id="1444977"/>
    <lineage>
        <taxon>Bacteria</taxon>
        <taxon>Pseudomonadati</taxon>
        <taxon>Pseudomonadota</taxon>
        <taxon>Gammaproteobacteria</taxon>
        <taxon>Cellvibrionales</taxon>
        <taxon>Cellvibrionaceae</taxon>
        <taxon>Marinibactrum</taxon>
    </lineage>
</organism>
<dbReference type="AlphaFoldDB" id="A0AA37T675"/>
<evidence type="ECO:0000313" key="3">
    <source>
        <dbReference type="Proteomes" id="UP001156870"/>
    </source>
</evidence>
<dbReference type="CDD" id="cd04301">
    <property type="entry name" value="NAT_SF"/>
    <property type="match status" value="1"/>
</dbReference>
<dbReference type="InterPro" id="IPR016181">
    <property type="entry name" value="Acyl_CoA_acyltransferase"/>
</dbReference>
<protein>
    <submittedName>
        <fullName evidence="2">N-acetyltransferase</fullName>
    </submittedName>
</protein>
<evidence type="ECO:0000259" key="1">
    <source>
        <dbReference type="PROSITE" id="PS51186"/>
    </source>
</evidence>
<dbReference type="PROSITE" id="PS51186">
    <property type="entry name" value="GNAT"/>
    <property type="match status" value="1"/>
</dbReference>
<reference evidence="2 3" key="1">
    <citation type="journal article" date="2014" name="Int. J. Syst. Evol. Microbiol.">
        <title>Complete genome sequence of Corynebacterium casei LMG S-19264T (=DSM 44701T), isolated from a smear-ripened cheese.</title>
        <authorList>
            <consortium name="US DOE Joint Genome Institute (JGI-PGF)"/>
            <person name="Walter F."/>
            <person name="Albersmeier A."/>
            <person name="Kalinowski J."/>
            <person name="Ruckert C."/>
        </authorList>
    </citation>
    <scope>NUCLEOTIDE SEQUENCE [LARGE SCALE GENOMIC DNA]</scope>
    <source>
        <strain evidence="2 3">NBRC 110095</strain>
    </source>
</reference>
<evidence type="ECO:0000313" key="2">
    <source>
        <dbReference type="EMBL" id="GLS27479.1"/>
    </source>
</evidence>
<dbReference type="EMBL" id="BSPD01000079">
    <property type="protein sequence ID" value="GLS27479.1"/>
    <property type="molecule type" value="Genomic_DNA"/>
</dbReference>
<comment type="caution">
    <text evidence="2">The sequence shown here is derived from an EMBL/GenBank/DDBJ whole genome shotgun (WGS) entry which is preliminary data.</text>
</comment>
<dbReference type="SUPFAM" id="SSF55729">
    <property type="entry name" value="Acyl-CoA N-acyltransferases (Nat)"/>
    <property type="match status" value="1"/>
</dbReference>
<dbReference type="Gene3D" id="3.40.630.30">
    <property type="match status" value="1"/>
</dbReference>
<dbReference type="Proteomes" id="UP001156870">
    <property type="component" value="Unassembled WGS sequence"/>
</dbReference>
<feature type="domain" description="N-acetyltransferase" evidence="1">
    <location>
        <begin position="29"/>
        <end position="164"/>
    </location>
</feature>
<sequence length="178" mass="20051">MNDMIVNLYHTPSQSIAQEKQAALKKQKIYIQRALPIDKQSICEFVRSHFFSICPGWEDECATSLYRQPTSCFVAIHNREVIGFACYDGSAKGVIGPIGVAEPFRKQYIATVLLHHCLTAMKMEGYAYAVITCAFSTEFYQRTCNAHLLPVPEKTPDIYQRLIHNNPSAPPSHSALIK</sequence>